<dbReference type="PANTHER" id="PTHR23255:SF71">
    <property type="entry name" value="RECEPTOR PROTEIN SERINE_THREONINE KINASE"/>
    <property type="match status" value="1"/>
</dbReference>
<evidence type="ECO:0000256" key="14">
    <source>
        <dbReference type="PROSITE-ProRule" id="PRU10141"/>
    </source>
</evidence>
<organism evidence="19">
    <name type="scientific">Phallusia mammillata</name>
    <dbReference type="NCBI Taxonomy" id="59560"/>
    <lineage>
        <taxon>Eukaryota</taxon>
        <taxon>Metazoa</taxon>
        <taxon>Chordata</taxon>
        <taxon>Tunicata</taxon>
        <taxon>Ascidiacea</taxon>
        <taxon>Phlebobranchia</taxon>
        <taxon>Ascidiidae</taxon>
        <taxon>Phallusia</taxon>
    </lineage>
</organism>
<dbReference type="CDD" id="cd14143">
    <property type="entry name" value="STKc_TGFbR1_ACVR1b_ACVR1c"/>
    <property type="match status" value="1"/>
</dbReference>
<evidence type="ECO:0000256" key="1">
    <source>
        <dbReference type="ARBA" id="ARBA00004479"/>
    </source>
</evidence>
<dbReference type="PROSITE" id="PS50011">
    <property type="entry name" value="PROTEIN_KINASE_DOM"/>
    <property type="match status" value="1"/>
</dbReference>
<evidence type="ECO:0000256" key="11">
    <source>
        <dbReference type="ARBA" id="ARBA00022989"/>
    </source>
</evidence>
<reference evidence="19" key="1">
    <citation type="submission" date="2020-04" db="EMBL/GenBank/DDBJ databases">
        <authorList>
            <person name="Neveu A P."/>
        </authorList>
    </citation>
    <scope>NUCLEOTIDE SEQUENCE</scope>
    <source>
        <tissue evidence="19">Whole embryo</tissue>
    </source>
</reference>
<dbReference type="GO" id="GO:0004675">
    <property type="term" value="F:transmembrane receptor protein serine/threonine kinase activity"/>
    <property type="evidence" value="ECO:0007669"/>
    <property type="project" value="UniProtKB-EC"/>
</dbReference>
<dbReference type="Pfam" id="PF00069">
    <property type="entry name" value="Pkinase"/>
    <property type="match status" value="1"/>
</dbReference>
<evidence type="ECO:0000256" key="7">
    <source>
        <dbReference type="ARBA" id="ARBA00022729"/>
    </source>
</evidence>
<evidence type="ECO:0000256" key="3">
    <source>
        <dbReference type="ARBA" id="ARBA00012401"/>
    </source>
</evidence>
<dbReference type="AlphaFoldDB" id="A0A6F9DV81"/>
<evidence type="ECO:0000256" key="5">
    <source>
        <dbReference type="ARBA" id="ARBA00022679"/>
    </source>
</evidence>
<keyword evidence="5" id="KW-0808">Transferase</keyword>
<evidence type="ECO:0000256" key="2">
    <source>
        <dbReference type="ARBA" id="ARBA00009605"/>
    </source>
</evidence>
<dbReference type="InterPro" id="IPR011009">
    <property type="entry name" value="Kinase-like_dom_sf"/>
</dbReference>
<dbReference type="InterPro" id="IPR017441">
    <property type="entry name" value="Protein_kinase_ATP_BS"/>
</dbReference>
<evidence type="ECO:0000256" key="9">
    <source>
        <dbReference type="ARBA" id="ARBA00022777"/>
    </source>
</evidence>
<evidence type="ECO:0000259" key="18">
    <source>
        <dbReference type="PROSITE" id="PS51256"/>
    </source>
</evidence>
<feature type="signal peptide" evidence="16">
    <location>
        <begin position="1"/>
        <end position="21"/>
    </location>
</feature>
<dbReference type="EC" id="2.7.11.30" evidence="3"/>
<dbReference type="FunFam" id="1.10.510.10:FF:000304">
    <property type="entry name" value="Receptor protein serine/threonine kinase"/>
    <property type="match status" value="1"/>
</dbReference>
<dbReference type="Gene3D" id="1.10.510.10">
    <property type="entry name" value="Transferase(Phosphotransferase) domain 1"/>
    <property type="match status" value="1"/>
</dbReference>
<feature type="binding site" evidence="14">
    <location>
        <position position="241"/>
    </location>
    <ligand>
        <name>ATP</name>
        <dbReference type="ChEBI" id="CHEBI:30616"/>
    </ligand>
</feature>
<name>A0A6F9DV81_9ASCI</name>
<dbReference type="Gene3D" id="3.30.200.20">
    <property type="entry name" value="Phosphorylase Kinase, domain 1"/>
    <property type="match status" value="1"/>
</dbReference>
<keyword evidence="11 15" id="KW-1133">Transmembrane helix</keyword>
<protein>
    <recommendedName>
        <fullName evidence="3">receptor protein serine/threonine kinase</fullName>
        <ecNumber evidence="3">2.7.11.30</ecNumber>
    </recommendedName>
</protein>
<comment type="similarity">
    <text evidence="2">Belongs to the protein kinase superfamily. TKL Ser/Thr protein kinase family. TGFB receptor subfamily.</text>
</comment>
<dbReference type="PROSITE" id="PS00108">
    <property type="entry name" value="PROTEIN_KINASE_ST"/>
    <property type="match status" value="1"/>
</dbReference>
<dbReference type="InterPro" id="IPR008271">
    <property type="entry name" value="Ser/Thr_kinase_AS"/>
</dbReference>
<keyword evidence="9" id="KW-0418">Kinase</keyword>
<dbReference type="PROSITE" id="PS51256">
    <property type="entry name" value="GS"/>
    <property type="match status" value="1"/>
</dbReference>
<keyword evidence="13 19" id="KW-0675">Receptor</keyword>
<dbReference type="GO" id="GO:0043235">
    <property type="term" value="C:receptor complex"/>
    <property type="evidence" value="ECO:0007669"/>
    <property type="project" value="TreeGrafter"/>
</dbReference>
<evidence type="ECO:0000256" key="13">
    <source>
        <dbReference type="ARBA" id="ARBA00023170"/>
    </source>
</evidence>
<feature type="transmembrane region" description="Helical" evidence="15">
    <location>
        <begin position="130"/>
        <end position="153"/>
    </location>
</feature>
<evidence type="ECO:0000256" key="6">
    <source>
        <dbReference type="ARBA" id="ARBA00022692"/>
    </source>
</evidence>
<keyword evidence="6 15" id="KW-0812">Transmembrane</keyword>
<feature type="domain" description="GS" evidence="18">
    <location>
        <begin position="172"/>
        <end position="212"/>
    </location>
</feature>
<dbReference type="GO" id="GO:0005524">
    <property type="term" value="F:ATP binding"/>
    <property type="evidence" value="ECO:0007669"/>
    <property type="project" value="UniProtKB-UniRule"/>
</dbReference>
<evidence type="ECO:0000256" key="8">
    <source>
        <dbReference type="ARBA" id="ARBA00022741"/>
    </source>
</evidence>
<proteinExistence type="evidence at transcript level"/>
<evidence type="ECO:0000256" key="12">
    <source>
        <dbReference type="ARBA" id="ARBA00023136"/>
    </source>
</evidence>
<feature type="domain" description="Protein kinase" evidence="17">
    <location>
        <begin position="213"/>
        <end position="503"/>
    </location>
</feature>
<dbReference type="InterPro" id="IPR000472">
    <property type="entry name" value="Activin_recp"/>
</dbReference>
<dbReference type="SUPFAM" id="SSF57302">
    <property type="entry name" value="Snake toxin-like"/>
    <property type="match status" value="1"/>
</dbReference>
<dbReference type="Gene3D" id="2.10.60.10">
    <property type="entry name" value="CD59"/>
    <property type="match status" value="1"/>
</dbReference>
<evidence type="ECO:0000256" key="10">
    <source>
        <dbReference type="ARBA" id="ARBA00022840"/>
    </source>
</evidence>
<evidence type="ECO:0000256" key="15">
    <source>
        <dbReference type="SAM" id="Phobius"/>
    </source>
</evidence>
<dbReference type="Pfam" id="PF01064">
    <property type="entry name" value="Activin_recp"/>
    <property type="match status" value="1"/>
</dbReference>
<dbReference type="Pfam" id="PF08515">
    <property type="entry name" value="TGF_beta_GS"/>
    <property type="match status" value="1"/>
</dbReference>
<gene>
    <name evidence="19" type="primary">Tgfbr1</name>
</gene>
<dbReference type="EMBL" id="LR791061">
    <property type="protein sequence ID" value="CAB3266923.1"/>
    <property type="molecule type" value="mRNA"/>
</dbReference>
<dbReference type="PANTHER" id="PTHR23255">
    <property type="entry name" value="TRANSFORMING GROWTH FACTOR-BETA RECEPTOR TYPE I AND II"/>
    <property type="match status" value="1"/>
</dbReference>
<dbReference type="GO" id="GO:0005886">
    <property type="term" value="C:plasma membrane"/>
    <property type="evidence" value="ECO:0007669"/>
    <property type="project" value="TreeGrafter"/>
</dbReference>
<sequence length="511" mass="57693">MPNKFLFSGILLLYYFQHVNGITCHCGGNLINPDCNDSSLCTVPDSVCYINIQKLETYEQPVIQWGCLEGTSLQPLGRPFLCQPVVNPIIQTRCCYKDYCNDMNVVPVPTFSPPDDDMPEDEAPMSVLKLTILLTSSIGCALLVLMALVIVIWKQSGKRTKNQLINMTPTDSIPDAMPDGLVEDCISYGKDWSSSGSGAGLPLLVHRTIARQVVIQEVIGKGRYGEVYRGKWRGEDVAVKKFVTRDERSWFREAEIYQTNMLRHEHILGFIAADNKDVGTWTELWLVTEYHSNGSLFDYLGETTVDVPTMFRLACSIASGLAHLHMEIVGTMGKPPIAHRDLKSKNILVKKNTECAIADLGLAVRHNSSNDTIDIPSNDKVGTKRYMAPEVLDNSLNVQHFDAFKRADIYSLGLVYWEILHRCKIGGNNLDYQLPYFDIVPDDPSIEDMRTIVCKQNLRPCKEESWDNYESTKGMWKLMQECWYENACARLTALRVKKSISRLQEEEGVKV</sequence>
<comment type="subcellular location">
    <subcellularLocation>
        <location evidence="1">Membrane</location>
        <topology evidence="1">Single-pass type I membrane protein</topology>
    </subcellularLocation>
</comment>
<dbReference type="InterPro" id="IPR003605">
    <property type="entry name" value="GS_dom"/>
</dbReference>
<dbReference type="SUPFAM" id="SSF56112">
    <property type="entry name" value="Protein kinase-like (PK-like)"/>
    <property type="match status" value="1"/>
</dbReference>
<dbReference type="InterPro" id="IPR000719">
    <property type="entry name" value="Prot_kinase_dom"/>
</dbReference>
<keyword evidence="7 16" id="KW-0732">Signal</keyword>
<dbReference type="InterPro" id="IPR045860">
    <property type="entry name" value="Snake_toxin-like_sf"/>
</dbReference>
<keyword evidence="10 14" id="KW-0067">ATP-binding</keyword>
<dbReference type="SMART" id="SM00467">
    <property type="entry name" value="GS"/>
    <property type="match status" value="1"/>
</dbReference>
<dbReference type="PROSITE" id="PS00107">
    <property type="entry name" value="PROTEIN_KINASE_ATP"/>
    <property type="match status" value="1"/>
</dbReference>
<evidence type="ECO:0000259" key="17">
    <source>
        <dbReference type="PROSITE" id="PS50011"/>
    </source>
</evidence>
<dbReference type="SMART" id="SM00220">
    <property type="entry name" value="S_TKc"/>
    <property type="match status" value="1"/>
</dbReference>
<evidence type="ECO:0000256" key="16">
    <source>
        <dbReference type="SAM" id="SignalP"/>
    </source>
</evidence>
<dbReference type="InterPro" id="IPR000333">
    <property type="entry name" value="TGFB_receptor"/>
</dbReference>
<keyword evidence="4" id="KW-0723">Serine/threonine-protein kinase</keyword>
<evidence type="ECO:0000313" key="19">
    <source>
        <dbReference type="EMBL" id="CAB3266923.1"/>
    </source>
</evidence>
<keyword evidence="8 14" id="KW-0547">Nucleotide-binding</keyword>
<feature type="chain" id="PRO_5026206324" description="receptor protein serine/threonine kinase" evidence="16">
    <location>
        <begin position="22"/>
        <end position="511"/>
    </location>
</feature>
<dbReference type="GO" id="GO:0071363">
    <property type="term" value="P:cellular response to growth factor stimulus"/>
    <property type="evidence" value="ECO:0007669"/>
    <property type="project" value="TreeGrafter"/>
</dbReference>
<accession>A0A6F9DV81</accession>
<evidence type="ECO:0000256" key="4">
    <source>
        <dbReference type="ARBA" id="ARBA00022527"/>
    </source>
</evidence>
<keyword evidence="12 15" id="KW-0472">Membrane</keyword>